<dbReference type="PANTHER" id="PTHR43179">
    <property type="entry name" value="RHAMNOSYLTRANSFERASE WBBL"/>
    <property type="match status" value="1"/>
</dbReference>
<dbReference type="RefSeq" id="WP_107673247.1">
    <property type="nucleotide sequence ID" value="NZ_PZKE01000007.1"/>
</dbReference>
<keyword evidence="6" id="KW-1185">Reference proteome</keyword>
<dbReference type="SUPFAM" id="SSF53448">
    <property type="entry name" value="Nucleotide-diphospho-sugar transferases"/>
    <property type="match status" value="1"/>
</dbReference>
<proteinExistence type="inferred from homology"/>
<dbReference type="GO" id="GO:0016757">
    <property type="term" value="F:glycosyltransferase activity"/>
    <property type="evidence" value="ECO:0007669"/>
    <property type="project" value="UniProtKB-KW"/>
</dbReference>
<keyword evidence="2" id="KW-0328">Glycosyltransferase</keyword>
<dbReference type="Gene3D" id="3.90.550.10">
    <property type="entry name" value="Spore Coat Polysaccharide Biosynthesis Protein SpsA, Chain A"/>
    <property type="match status" value="1"/>
</dbReference>
<accession>A0A2T4J9Q5</accession>
<dbReference type="EMBL" id="PZKE01000007">
    <property type="protein sequence ID" value="PTE14557.1"/>
    <property type="molecule type" value="Genomic_DNA"/>
</dbReference>
<evidence type="ECO:0000256" key="3">
    <source>
        <dbReference type="ARBA" id="ARBA00022679"/>
    </source>
</evidence>
<dbReference type="InterPro" id="IPR029044">
    <property type="entry name" value="Nucleotide-diphossugar_trans"/>
</dbReference>
<dbReference type="Proteomes" id="UP000241362">
    <property type="component" value="Unassembled WGS sequence"/>
</dbReference>
<organism evidence="5 6">
    <name type="scientific">Fuscovulum blasticum DSM 2131</name>
    <dbReference type="NCBI Taxonomy" id="1188250"/>
    <lineage>
        <taxon>Bacteria</taxon>
        <taxon>Pseudomonadati</taxon>
        <taxon>Pseudomonadota</taxon>
        <taxon>Alphaproteobacteria</taxon>
        <taxon>Rhodobacterales</taxon>
        <taxon>Paracoccaceae</taxon>
        <taxon>Pseudogemmobacter</taxon>
    </lineage>
</organism>
<reference evidence="5 6" key="1">
    <citation type="submission" date="2018-03" db="EMBL/GenBank/DDBJ databases">
        <title>Rhodobacter blasticus.</title>
        <authorList>
            <person name="Meyer T.E."/>
            <person name="Miller S."/>
            <person name="Lodha T."/>
            <person name="Gandham S."/>
            <person name="Chintalapati S."/>
            <person name="Chintalapati V.R."/>
        </authorList>
    </citation>
    <scope>NUCLEOTIDE SEQUENCE [LARGE SCALE GENOMIC DNA]</scope>
    <source>
        <strain evidence="5 6">DSM 2131</strain>
    </source>
</reference>
<dbReference type="InterPro" id="IPR001173">
    <property type="entry name" value="Glyco_trans_2-like"/>
</dbReference>
<feature type="domain" description="Glycosyltransferase 2-like" evidence="4">
    <location>
        <begin position="7"/>
        <end position="111"/>
    </location>
</feature>
<dbReference type="PANTHER" id="PTHR43179:SF12">
    <property type="entry name" value="GALACTOFURANOSYLTRANSFERASE GLFT2"/>
    <property type="match status" value="1"/>
</dbReference>
<keyword evidence="3" id="KW-0808">Transferase</keyword>
<comment type="similarity">
    <text evidence="1">Belongs to the glycosyltransferase 2 family.</text>
</comment>
<sequence length="306" mass="33466">MRNPGLSIIIPTCDRPALVWRAVKAAQAGLPPGGEIVVVDDGVQHPLRPPPGMTAPDSLRIVRSAGRTGASAARNLGAAAARGDILLFLDDDDEVLPDYPAQVLQIAAQQPRAQWGYSAMEVVTYDAAGQPGAPEYFCRWREGPVRPGGALRKKVAGLNQGFWVRAAVFRAIGGLETTLRTDEDTDLCCRLLAKGHEGWRTVQAGVRTHRGWVQEGQARQLTAGDLDERANNYLTVFRRNAPSVPDLSPSYWFLATRFLRVAAKSPEPAVPAEFFSQVRNPLVHTALRVFWSVKKLANQPQRIKGH</sequence>
<name>A0A2T4J9Q5_FUSBL</name>
<dbReference type="Pfam" id="PF00535">
    <property type="entry name" value="Glycos_transf_2"/>
    <property type="match status" value="1"/>
</dbReference>
<evidence type="ECO:0000313" key="6">
    <source>
        <dbReference type="Proteomes" id="UP000241362"/>
    </source>
</evidence>
<evidence type="ECO:0000313" key="5">
    <source>
        <dbReference type="EMBL" id="PTE14557.1"/>
    </source>
</evidence>
<evidence type="ECO:0000259" key="4">
    <source>
        <dbReference type="Pfam" id="PF00535"/>
    </source>
</evidence>
<evidence type="ECO:0000256" key="2">
    <source>
        <dbReference type="ARBA" id="ARBA00022676"/>
    </source>
</evidence>
<gene>
    <name evidence="5" type="ORF">C5F44_09285</name>
</gene>
<dbReference type="AlphaFoldDB" id="A0A2T4J9Q5"/>
<comment type="caution">
    <text evidence="5">The sequence shown here is derived from an EMBL/GenBank/DDBJ whole genome shotgun (WGS) entry which is preliminary data.</text>
</comment>
<evidence type="ECO:0000256" key="1">
    <source>
        <dbReference type="ARBA" id="ARBA00006739"/>
    </source>
</evidence>
<protein>
    <recommendedName>
        <fullName evidence="4">Glycosyltransferase 2-like domain-containing protein</fullName>
    </recommendedName>
</protein>